<evidence type="ECO:0000313" key="2">
    <source>
        <dbReference type="Proteomes" id="UP000321058"/>
    </source>
</evidence>
<organism evidence="1 2">
    <name type="scientific">Reyranella soli</name>
    <dbReference type="NCBI Taxonomy" id="1230389"/>
    <lineage>
        <taxon>Bacteria</taxon>
        <taxon>Pseudomonadati</taxon>
        <taxon>Pseudomonadota</taxon>
        <taxon>Alphaproteobacteria</taxon>
        <taxon>Hyphomicrobiales</taxon>
        <taxon>Reyranellaceae</taxon>
        <taxon>Reyranella</taxon>
    </lineage>
</organism>
<dbReference type="Proteomes" id="UP000321058">
    <property type="component" value="Unassembled WGS sequence"/>
</dbReference>
<evidence type="ECO:0000313" key="1">
    <source>
        <dbReference type="EMBL" id="GEP62185.1"/>
    </source>
</evidence>
<reference evidence="1 2" key="1">
    <citation type="submission" date="2019-07" db="EMBL/GenBank/DDBJ databases">
        <title>Whole genome shotgun sequence of Reyranella soli NBRC 108950.</title>
        <authorList>
            <person name="Hosoyama A."/>
            <person name="Uohara A."/>
            <person name="Ohji S."/>
            <person name="Ichikawa N."/>
        </authorList>
    </citation>
    <scope>NUCLEOTIDE SEQUENCE [LARGE SCALE GENOMIC DNA]</scope>
    <source>
        <strain evidence="1 2">NBRC 108950</strain>
    </source>
</reference>
<dbReference type="OrthoDB" id="10014284at2"/>
<protein>
    <submittedName>
        <fullName evidence="1">Uncharacterized protein</fullName>
    </submittedName>
</protein>
<comment type="caution">
    <text evidence="1">The sequence shown here is derived from an EMBL/GenBank/DDBJ whole genome shotgun (WGS) entry which is preliminary data.</text>
</comment>
<dbReference type="EMBL" id="BKAJ01000337">
    <property type="protein sequence ID" value="GEP62185.1"/>
    <property type="molecule type" value="Genomic_DNA"/>
</dbReference>
<sequence length="141" mass="16136">MPVADLATMRCYFLRDDKIQNVELLRDGSDEDLIEQARRLFQEHNGDQKYDGFEVWSGSRFVHRESMGPPLHGSTREPTSGKRVRRQKWVMLLETLASFKAVPLASFPHEVLYLVSRSRDQADAGGRLHLLRGCLPVSRLA</sequence>
<dbReference type="RefSeq" id="WP_147157446.1">
    <property type="nucleotide sequence ID" value="NZ_BKAJ01000337.1"/>
</dbReference>
<accession>A0A512NTA0</accession>
<name>A0A512NTA0_9HYPH</name>
<gene>
    <name evidence="1" type="ORF">RSO01_93510</name>
</gene>
<dbReference type="AlphaFoldDB" id="A0A512NTA0"/>
<keyword evidence="2" id="KW-1185">Reference proteome</keyword>
<proteinExistence type="predicted"/>